<dbReference type="Pfam" id="PF16582">
    <property type="entry name" value="TPP_enzyme_M_2"/>
    <property type="match status" value="1"/>
</dbReference>
<evidence type="ECO:0000256" key="4">
    <source>
        <dbReference type="ARBA" id="ARBA00022842"/>
    </source>
</evidence>
<comment type="cofactor">
    <cofactor evidence="7">
        <name>Mg(2+)</name>
        <dbReference type="ChEBI" id="CHEBI:18420"/>
    </cofactor>
    <cofactor evidence="7">
        <name>Mn(2+)</name>
        <dbReference type="ChEBI" id="CHEBI:29035"/>
    </cofactor>
</comment>
<dbReference type="InterPro" id="IPR032264">
    <property type="entry name" value="MenD_middle"/>
</dbReference>
<accession>A0A443IAZ4</accession>
<dbReference type="UniPathway" id="UPA01057">
    <property type="reaction ID" value="UER00164"/>
</dbReference>
<gene>
    <name evidence="7" type="primary">menD</name>
    <name evidence="10" type="ORF">ED28_14370</name>
</gene>
<dbReference type="GO" id="GO:0070204">
    <property type="term" value="F:2-succinyl-5-enolpyruvyl-6-hydroxy-3-cyclohexene-1-carboxylic-acid synthase activity"/>
    <property type="evidence" value="ECO:0007669"/>
    <property type="project" value="UniProtKB-UniRule"/>
</dbReference>
<evidence type="ECO:0000256" key="7">
    <source>
        <dbReference type="HAMAP-Rule" id="MF_01659"/>
    </source>
</evidence>
<sequence length="555" mass="60635">MSISTFNHRWAEVIVEALTRHGIHHICIAPGSRSAPLTLAAAVNPKLSCHTHFDERGLGHLALGLAKSSQQPVAVIVTSGTAVANLYPAIIEAGLSGERLVLLTADRPAELIDCGANQAIEQTAIFAGHAATLNLPRPTADIAAPWLVAAIDNLLYQHEFGSMHINCPFAEPLYGDDNGEFISWRESLGDWWQCSQPWVRHSQRVSRSIQPDWNVWQQKRGVVIAGKLGTGQGRRVAEWAHKLGWPVLGDAFSQSGQPLPCADLWLANHDAQQTLAQAQIVIQFGTSLTGKRLLRWQEQIKPAMFWLIDRVPGRRDPAHHSGCRIVANINEWLDDHPAQPHAPWADRLHALSMHVKNAVHTATEAFGEAGLARRLPELLPKEGLLFLGNSLIVRLIDAFAQLPANCPVYGNRGASGIDGLLSTAAGVQRGIPRPMLIVLGDISMLYDLNALALLRQPPAPLILLVINNNGGQIFSLLPTPVETRERFFSMPQHISFEHAAALFGLQYSCPASWDALNQCVDRGWSQGGVTLIELNVVPEEGAQTLASLVQWAEKL</sequence>
<keyword evidence="1 7" id="KW-0474">Menaquinone biosynthesis</keyword>
<evidence type="ECO:0000256" key="3">
    <source>
        <dbReference type="ARBA" id="ARBA00022723"/>
    </source>
</evidence>
<comment type="subunit">
    <text evidence="7">Homodimer.</text>
</comment>
<dbReference type="InterPro" id="IPR029035">
    <property type="entry name" value="DHS-like_NAD/FAD-binding_dom"/>
</dbReference>
<evidence type="ECO:0000256" key="6">
    <source>
        <dbReference type="ARBA" id="ARBA00023211"/>
    </source>
</evidence>
<protein>
    <recommendedName>
        <fullName evidence="7">2-succinyl-5-enolpyruvyl-6-hydroxy-3-cyclohexene-1-carboxylate synthase</fullName>
        <shortName evidence="7">SEPHCHC synthase</shortName>
        <ecNumber evidence="7">2.2.1.9</ecNumber>
    </recommendedName>
    <alternativeName>
        <fullName evidence="7">Menaquinone biosynthesis protein MenD</fullName>
    </alternativeName>
</protein>
<keyword evidence="4 7" id="KW-0460">Magnesium</keyword>
<dbReference type="InterPro" id="IPR012001">
    <property type="entry name" value="Thiamin_PyroP_enz_TPP-bd_dom"/>
</dbReference>
<dbReference type="NCBIfam" id="TIGR00173">
    <property type="entry name" value="menD"/>
    <property type="match status" value="1"/>
</dbReference>
<dbReference type="Gene3D" id="3.40.50.970">
    <property type="match status" value="2"/>
</dbReference>
<comment type="cofactor">
    <cofactor evidence="7">
        <name>thiamine diphosphate</name>
        <dbReference type="ChEBI" id="CHEBI:58937"/>
    </cofactor>
    <text evidence="7">Binds 1 thiamine pyrophosphate per subunit.</text>
</comment>
<dbReference type="Gene3D" id="3.40.50.1220">
    <property type="entry name" value="TPP-binding domain"/>
    <property type="match status" value="1"/>
</dbReference>
<organism evidence="10 11">
    <name type="scientific">[Pantoea] beijingensis</name>
    <dbReference type="NCBI Taxonomy" id="1324864"/>
    <lineage>
        <taxon>Bacteria</taxon>
        <taxon>Pseudomonadati</taxon>
        <taxon>Pseudomonadota</taxon>
        <taxon>Gammaproteobacteria</taxon>
        <taxon>Enterobacterales</taxon>
        <taxon>Erwiniaceae</taxon>
        <taxon>Erwinia</taxon>
    </lineage>
</organism>
<dbReference type="Proteomes" id="UP000288794">
    <property type="component" value="Unassembled WGS sequence"/>
</dbReference>
<name>A0A443IAZ4_9GAMM</name>
<comment type="pathway">
    <text evidence="7">Quinol/quinone metabolism; menaquinone biosynthesis.</text>
</comment>
<comment type="similarity">
    <text evidence="7">Belongs to the TPP enzyme family. MenD subfamily.</text>
</comment>
<dbReference type="GO" id="GO:0030976">
    <property type="term" value="F:thiamine pyrophosphate binding"/>
    <property type="evidence" value="ECO:0007669"/>
    <property type="project" value="UniProtKB-UniRule"/>
</dbReference>
<dbReference type="CDD" id="cd02009">
    <property type="entry name" value="TPP_SHCHC_synthase"/>
    <property type="match status" value="1"/>
</dbReference>
<dbReference type="HAMAP" id="MF_01659">
    <property type="entry name" value="MenD"/>
    <property type="match status" value="1"/>
</dbReference>
<keyword evidence="6 7" id="KW-0464">Manganese</keyword>
<dbReference type="PANTHER" id="PTHR42916:SF1">
    <property type="entry name" value="PROTEIN PHYLLO, CHLOROPLASTIC"/>
    <property type="match status" value="1"/>
</dbReference>
<feature type="domain" description="Menaquinone biosynthesis protein MenD middle" evidence="9">
    <location>
        <begin position="183"/>
        <end position="387"/>
    </location>
</feature>
<dbReference type="AlphaFoldDB" id="A0A443IAZ4"/>
<keyword evidence="5 7" id="KW-0786">Thiamine pyrophosphate</keyword>
<evidence type="ECO:0000256" key="2">
    <source>
        <dbReference type="ARBA" id="ARBA00022679"/>
    </source>
</evidence>
<comment type="pathway">
    <text evidence="7">Quinol/quinone metabolism; 1,4-dihydroxy-2-naphthoate biosynthesis; 1,4-dihydroxy-2-naphthoate from chorismate: step 2/7.</text>
</comment>
<dbReference type="InterPro" id="IPR004433">
    <property type="entry name" value="MenaQ_synth_MenD"/>
</dbReference>
<keyword evidence="2 7" id="KW-0808">Transferase</keyword>
<comment type="function">
    <text evidence="7">Catalyzes the thiamine diphosphate-dependent decarboxylation of 2-oxoglutarate and the subsequent addition of the resulting succinic semialdehyde-thiamine pyrophosphate anion to isochorismate to yield 2-succinyl-5-enolpyruvyl-6-hydroxy-3-cyclohexene-1-carboxylate (SEPHCHC).</text>
</comment>
<dbReference type="SUPFAM" id="SSF52518">
    <property type="entry name" value="Thiamin diphosphate-binding fold (THDP-binding)"/>
    <property type="match status" value="2"/>
</dbReference>
<comment type="caution">
    <text evidence="10">The sequence shown here is derived from an EMBL/GenBank/DDBJ whole genome shotgun (WGS) entry which is preliminary data.</text>
</comment>
<dbReference type="PIRSF" id="PIRSF004983">
    <property type="entry name" value="MenD"/>
    <property type="match status" value="1"/>
</dbReference>
<dbReference type="GO" id="GO:0009234">
    <property type="term" value="P:menaquinone biosynthetic process"/>
    <property type="evidence" value="ECO:0007669"/>
    <property type="project" value="UniProtKB-UniRule"/>
</dbReference>
<proteinExistence type="inferred from homology"/>
<reference evidence="10 11" key="1">
    <citation type="submission" date="2014-04" db="EMBL/GenBank/DDBJ databases">
        <title>Draft genome sequence of Pantoea beijingensis strain LMG 27579, an emerging pathogen to Pleurotus eryngii with potential industrial application.</title>
        <authorList>
            <person name="Xu F."/>
            <person name="Liu Y."/>
            <person name="Wang S."/>
            <person name="Yin Y."/>
            <person name="Ma Y."/>
            <person name="Zhao S."/>
            <person name="Rong C."/>
        </authorList>
    </citation>
    <scope>NUCLEOTIDE SEQUENCE [LARGE SCALE GENOMIC DNA]</scope>
    <source>
        <strain evidence="10 11">LMG 27579</strain>
    </source>
</reference>
<dbReference type="PANTHER" id="PTHR42916">
    <property type="entry name" value="2-SUCCINYL-5-ENOLPYRUVYL-6-HYDROXY-3-CYCLOHEXENE-1-CARBOXYLATE SYNTHASE"/>
    <property type="match status" value="1"/>
</dbReference>
<comment type="catalytic activity">
    <reaction evidence="7">
        <text>isochorismate + 2-oxoglutarate + H(+) = 5-enolpyruvoyl-6-hydroxy-2-succinyl-cyclohex-3-ene-1-carboxylate + CO2</text>
        <dbReference type="Rhea" id="RHEA:25593"/>
        <dbReference type="ChEBI" id="CHEBI:15378"/>
        <dbReference type="ChEBI" id="CHEBI:16526"/>
        <dbReference type="ChEBI" id="CHEBI:16810"/>
        <dbReference type="ChEBI" id="CHEBI:29780"/>
        <dbReference type="ChEBI" id="CHEBI:58818"/>
        <dbReference type="EC" id="2.2.1.9"/>
    </reaction>
</comment>
<evidence type="ECO:0000313" key="11">
    <source>
        <dbReference type="Proteomes" id="UP000288794"/>
    </source>
</evidence>
<dbReference type="Pfam" id="PF02776">
    <property type="entry name" value="TPP_enzyme_N"/>
    <property type="match status" value="1"/>
</dbReference>
<evidence type="ECO:0000259" key="9">
    <source>
        <dbReference type="Pfam" id="PF16582"/>
    </source>
</evidence>
<evidence type="ECO:0000256" key="5">
    <source>
        <dbReference type="ARBA" id="ARBA00023052"/>
    </source>
</evidence>
<dbReference type="EC" id="2.2.1.9" evidence="7"/>
<evidence type="ECO:0000259" key="8">
    <source>
        <dbReference type="Pfam" id="PF02776"/>
    </source>
</evidence>
<feature type="domain" description="Thiamine pyrophosphate enzyme N-terminal TPP-binding" evidence="8">
    <location>
        <begin position="10"/>
        <end position="124"/>
    </location>
</feature>
<evidence type="ECO:0000256" key="1">
    <source>
        <dbReference type="ARBA" id="ARBA00022428"/>
    </source>
</evidence>
<dbReference type="RefSeq" id="WP_128178742.1">
    <property type="nucleotide sequence ID" value="NZ_CP071409.1"/>
</dbReference>
<dbReference type="InterPro" id="IPR029061">
    <property type="entry name" value="THDP-binding"/>
</dbReference>
<dbReference type="UniPathway" id="UPA00079"/>
<evidence type="ECO:0000313" key="10">
    <source>
        <dbReference type="EMBL" id="RWR01312.1"/>
    </source>
</evidence>
<dbReference type="GO" id="GO:0030145">
    <property type="term" value="F:manganese ion binding"/>
    <property type="evidence" value="ECO:0007669"/>
    <property type="project" value="UniProtKB-UniRule"/>
</dbReference>
<dbReference type="EMBL" id="JMEE01000038">
    <property type="protein sequence ID" value="RWR01312.1"/>
    <property type="molecule type" value="Genomic_DNA"/>
</dbReference>
<dbReference type="SUPFAM" id="SSF52467">
    <property type="entry name" value="DHS-like NAD/FAD-binding domain"/>
    <property type="match status" value="1"/>
</dbReference>
<dbReference type="CDD" id="cd07037">
    <property type="entry name" value="TPP_PYR_MenD"/>
    <property type="match status" value="1"/>
</dbReference>
<keyword evidence="11" id="KW-1185">Reference proteome</keyword>
<dbReference type="GO" id="GO:0000287">
    <property type="term" value="F:magnesium ion binding"/>
    <property type="evidence" value="ECO:0007669"/>
    <property type="project" value="UniProtKB-UniRule"/>
</dbReference>
<keyword evidence="3 7" id="KW-0479">Metal-binding</keyword>